<feature type="region of interest" description="Disordered" evidence="1">
    <location>
        <begin position="1"/>
        <end position="36"/>
    </location>
</feature>
<feature type="compositionally biased region" description="Polar residues" evidence="1">
    <location>
        <begin position="555"/>
        <end position="586"/>
    </location>
</feature>
<gene>
    <name evidence="2" type="ORF">BP5796_11705</name>
</gene>
<feature type="compositionally biased region" description="Polar residues" evidence="1">
    <location>
        <begin position="194"/>
        <end position="210"/>
    </location>
</feature>
<feature type="region of interest" description="Disordered" evidence="1">
    <location>
        <begin position="439"/>
        <end position="489"/>
    </location>
</feature>
<accession>A0A3D8QE50</accession>
<feature type="compositionally biased region" description="Basic and acidic residues" evidence="1">
    <location>
        <begin position="98"/>
        <end position="107"/>
    </location>
</feature>
<name>A0A3D8QE50_9HELO</name>
<feature type="region of interest" description="Disordered" evidence="1">
    <location>
        <begin position="95"/>
        <end position="150"/>
    </location>
</feature>
<proteinExistence type="predicted"/>
<protein>
    <submittedName>
        <fullName evidence="2">Uncharacterized protein</fullName>
    </submittedName>
</protein>
<organism evidence="2 3">
    <name type="scientific">Coleophoma crateriformis</name>
    <dbReference type="NCBI Taxonomy" id="565419"/>
    <lineage>
        <taxon>Eukaryota</taxon>
        <taxon>Fungi</taxon>
        <taxon>Dikarya</taxon>
        <taxon>Ascomycota</taxon>
        <taxon>Pezizomycotina</taxon>
        <taxon>Leotiomycetes</taxon>
        <taxon>Helotiales</taxon>
        <taxon>Dermateaceae</taxon>
        <taxon>Coleophoma</taxon>
    </lineage>
</organism>
<keyword evidence="3" id="KW-1185">Reference proteome</keyword>
<dbReference type="EMBL" id="PDLN01000019">
    <property type="protein sequence ID" value="RDW60099.1"/>
    <property type="molecule type" value="Genomic_DNA"/>
</dbReference>
<evidence type="ECO:0000313" key="2">
    <source>
        <dbReference type="EMBL" id="RDW60099.1"/>
    </source>
</evidence>
<comment type="caution">
    <text evidence="2">The sequence shown here is derived from an EMBL/GenBank/DDBJ whole genome shotgun (WGS) entry which is preliminary data.</text>
</comment>
<dbReference type="OrthoDB" id="5280838at2759"/>
<reference evidence="2 3" key="1">
    <citation type="journal article" date="2018" name="IMA Fungus">
        <title>IMA Genome-F 9: Draft genome sequence of Annulohypoxylon stygium, Aspergillus mulundensis, Berkeleyomyces basicola (syn. Thielaviopsis basicola), Ceratocystis smalleyi, two Cercospora beticola strains, Coleophoma cylindrospora, Fusarium fracticaudum, Phialophora cf. hyalina, and Morchella septimelata.</title>
        <authorList>
            <person name="Wingfield B.D."/>
            <person name="Bills G.F."/>
            <person name="Dong Y."/>
            <person name="Huang W."/>
            <person name="Nel W.J."/>
            <person name="Swalarsk-Parry B.S."/>
            <person name="Vaghefi N."/>
            <person name="Wilken P.M."/>
            <person name="An Z."/>
            <person name="de Beer Z.W."/>
            <person name="De Vos L."/>
            <person name="Chen L."/>
            <person name="Duong T.A."/>
            <person name="Gao Y."/>
            <person name="Hammerbacher A."/>
            <person name="Kikkert J.R."/>
            <person name="Li Y."/>
            <person name="Li H."/>
            <person name="Li K."/>
            <person name="Li Q."/>
            <person name="Liu X."/>
            <person name="Ma X."/>
            <person name="Naidoo K."/>
            <person name="Pethybridge S.J."/>
            <person name="Sun J."/>
            <person name="Steenkamp E.T."/>
            <person name="van der Nest M.A."/>
            <person name="van Wyk S."/>
            <person name="Wingfield M.J."/>
            <person name="Xiong C."/>
            <person name="Yue Q."/>
            <person name="Zhang X."/>
        </authorList>
    </citation>
    <scope>NUCLEOTIDE SEQUENCE [LARGE SCALE GENOMIC DNA]</scope>
    <source>
        <strain evidence="2 3">BP5796</strain>
    </source>
</reference>
<feature type="region of interest" description="Disordered" evidence="1">
    <location>
        <begin position="536"/>
        <end position="586"/>
    </location>
</feature>
<evidence type="ECO:0000313" key="3">
    <source>
        <dbReference type="Proteomes" id="UP000256328"/>
    </source>
</evidence>
<dbReference type="PANTHER" id="PTHR38119">
    <property type="entry name" value="BTB DOMAIN-CONTAINING PROTEIN-RELATED"/>
    <property type="match status" value="1"/>
</dbReference>
<dbReference type="PANTHER" id="PTHR38119:SF1">
    <property type="entry name" value="BTB DOMAIN-CONTAINING PROTEIN"/>
    <property type="match status" value="1"/>
</dbReference>
<dbReference type="AlphaFoldDB" id="A0A3D8QE50"/>
<feature type="compositionally biased region" description="Polar residues" evidence="1">
    <location>
        <begin position="221"/>
        <end position="235"/>
    </location>
</feature>
<sequence length="1012" mass="112134">MLSAMKDGASSPRSVEVLPLNDEQESPSKEVETTSNALKIDCTSKYTLPPYAPGDGLVKDSHDALASTTTTICGTESPERERANQSRIESQLIKLHSPSHEVTRDTELPGCMSPHDRKESNIFHHVSKNGNASDSKTPDEDPDTSSLSDAPYDIDIASVDLLQSSGSDPLVFSAAKIPSAEELLNPRDTEILEPQSQTSPTCFESMPTQKEQLKGAETSEDSQSQQHGGAATSVSIPVDISNGGDVVITDPTTDGSAPGYNSSIIKGPLSEEVAVAAADDNRLASIEEAPAPVLAIESPRTVDFSKEDEEMNDASIEEVHTSYMTMTTPTQREIKFSNSEDDVDCGPNILASEIDHGNMFSLVSTADTRDMLNSEIEGSIFLRTPKEPKEVYIHTGQLTQQERTYKQKEPSSFLRSIRTTSILKELANTDGEQNLHLENLASIDDEPGRLPAKKTAGTLGEPPANSDKKRARIAEPPGPSKRQKTREQTVISISDDNSNLSSLEDLDHVSEISTINVDKSKGTAADAYSYTLKLQSKNAPREVRDVKQQEKSRGGSRSLSAVKQNTPLSRNIRNSPVKNGAATSSGAFKQKFHDDATYKIMKKNTGDFPRYAKGENGDVYIEIAYKDLKYSYSIDRAVLEKSSAWFNETINDQIEEYDEELAKEIVASTGKIARYELKWFPEVETWELRRTSFTTPRVNTPTVPVYPPDTVPHCSGVPLILCRAFDNFFRIVCELPPKVDTSNLDGALEELETLSRVASKYGHIQQINVGFLPILKPLGQPLFEAVLRNPVGWLTLSLTLRIKILFVEAIIHVVGLWPHWPSQTMPFNKLPRSVRDLIISKSEKLRLLKAGVDEQLFMASFRFEGSVHDLCLDPEDKDGFDAWFVVQLWRDWLARSLKTYYQESGKYHGIGSIYRQIRRGGDSYLSLSSVLSILDAYRGPDFAEWDPKIVENALNDMKRDAQKFVRKLVVNNCYLNPEHHNISHLTCTTVSDAELPWTIRPPALVSGPTAEP</sequence>
<feature type="region of interest" description="Disordered" evidence="1">
    <location>
        <begin position="184"/>
        <end position="242"/>
    </location>
</feature>
<evidence type="ECO:0000256" key="1">
    <source>
        <dbReference type="SAM" id="MobiDB-lite"/>
    </source>
</evidence>
<feature type="compositionally biased region" description="Basic and acidic residues" evidence="1">
    <location>
        <begin position="539"/>
        <end position="553"/>
    </location>
</feature>
<dbReference type="Proteomes" id="UP000256328">
    <property type="component" value="Unassembled WGS sequence"/>
</dbReference>